<evidence type="ECO:0000256" key="2">
    <source>
        <dbReference type="ARBA" id="ARBA00022801"/>
    </source>
</evidence>
<accession>A0AAD4L2E0</accession>
<protein>
    <submittedName>
        <fullName evidence="5">Ferulic acid esterase A faeA</fullName>
    </submittedName>
</protein>
<dbReference type="RefSeq" id="XP_046077987.1">
    <property type="nucleotide sequence ID" value="XM_046219248.1"/>
</dbReference>
<dbReference type="SUPFAM" id="SSF53474">
    <property type="entry name" value="alpha/beta-Hydrolases"/>
    <property type="match status" value="1"/>
</dbReference>
<dbReference type="GO" id="GO:0016787">
    <property type="term" value="F:hydrolase activity"/>
    <property type="evidence" value="ECO:0007669"/>
    <property type="project" value="UniProtKB-KW"/>
</dbReference>
<dbReference type="EMBL" id="JAJTJA010000001">
    <property type="protein sequence ID" value="KAH8705366.1"/>
    <property type="molecule type" value="Genomic_DNA"/>
</dbReference>
<evidence type="ECO:0000259" key="4">
    <source>
        <dbReference type="Pfam" id="PF01764"/>
    </source>
</evidence>
<feature type="domain" description="Fungal lipase-type" evidence="4">
    <location>
        <begin position="85"/>
        <end position="223"/>
    </location>
</feature>
<dbReference type="Gene3D" id="3.40.50.1820">
    <property type="entry name" value="alpha/beta hydrolase"/>
    <property type="match status" value="1"/>
</dbReference>
<dbReference type="InterPro" id="IPR002921">
    <property type="entry name" value="Fungal_lipase-type"/>
</dbReference>
<keyword evidence="1 3" id="KW-0732">Signal</keyword>
<dbReference type="PANTHER" id="PTHR46640">
    <property type="entry name" value="TRIACYLGLYCEROL LIPASE, PUTATIVE (AFU_ORTHOLOGUE AFUA_6G06510)-RELATED"/>
    <property type="match status" value="1"/>
</dbReference>
<dbReference type="GeneID" id="70249535"/>
<keyword evidence="6" id="KW-1185">Reference proteome</keyword>
<evidence type="ECO:0000256" key="1">
    <source>
        <dbReference type="ARBA" id="ARBA00022729"/>
    </source>
</evidence>
<keyword evidence="2" id="KW-0378">Hydrolase</keyword>
<proteinExistence type="predicted"/>
<evidence type="ECO:0000313" key="5">
    <source>
        <dbReference type="EMBL" id="KAH8705366.1"/>
    </source>
</evidence>
<evidence type="ECO:0000256" key="3">
    <source>
        <dbReference type="SAM" id="SignalP"/>
    </source>
</evidence>
<dbReference type="Pfam" id="PF01764">
    <property type="entry name" value="Lipase_3"/>
    <property type="match status" value="1"/>
</dbReference>
<name>A0AAD4L2E0_9EURO</name>
<evidence type="ECO:0000313" key="6">
    <source>
        <dbReference type="Proteomes" id="UP001201262"/>
    </source>
</evidence>
<reference evidence="5" key="1">
    <citation type="submission" date="2021-12" db="EMBL/GenBank/DDBJ databases">
        <title>Convergent genome expansion in fungi linked to evolution of root-endophyte symbiosis.</title>
        <authorList>
            <consortium name="DOE Joint Genome Institute"/>
            <person name="Ke Y.-H."/>
            <person name="Bonito G."/>
            <person name="Liao H.-L."/>
            <person name="Looney B."/>
            <person name="Rojas-Flechas A."/>
            <person name="Nash J."/>
            <person name="Hameed K."/>
            <person name="Schadt C."/>
            <person name="Martin F."/>
            <person name="Crous P.W."/>
            <person name="Miettinen O."/>
            <person name="Magnuson J.K."/>
            <person name="Labbe J."/>
            <person name="Jacobson D."/>
            <person name="Doktycz M.J."/>
            <person name="Veneault-Fourrey C."/>
            <person name="Kuo A."/>
            <person name="Mondo S."/>
            <person name="Calhoun S."/>
            <person name="Riley R."/>
            <person name="Ohm R."/>
            <person name="LaButti K."/>
            <person name="Andreopoulos B."/>
            <person name="Pangilinan J."/>
            <person name="Nolan M."/>
            <person name="Tritt A."/>
            <person name="Clum A."/>
            <person name="Lipzen A."/>
            <person name="Daum C."/>
            <person name="Barry K."/>
            <person name="Grigoriev I.V."/>
            <person name="Vilgalys R."/>
        </authorList>
    </citation>
    <scope>NUCLEOTIDE SEQUENCE</scope>
    <source>
        <strain evidence="5">PMI_201</strain>
    </source>
</reference>
<dbReference type="AlphaFoldDB" id="A0AAD4L2E0"/>
<dbReference type="GO" id="GO:0006629">
    <property type="term" value="P:lipid metabolic process"/>
    <property type="evidence" value="ECO:0007669"/>
    <property type="project" value="InterPro"/>
</dbReference>
<dbReference type="CDD" id="cd00519">
    <property type="entry name" value="Lipase_3"/>
    <property type="match status" value="1"/>
</dbReference>
<dbReference type="InterPro" id="IPR051299">
    <property type="entry name" value="AB_hydrolase_lip/est"/>
</dbReference>
<dbReference type="Proteomes" id="UP001201262">
    <property type="component" value="Unassembled WGS sequence"/>
</dbReference>
<comment type="caution">
    <text evidence="5">The sequence shown here is derived from an EMBL/GenBank/DDBJ whole genome shotgun (WGS) entry which is preliminary data.</text>
</comment>
<gene>
    <name evidence="5" type="ORF">BGW36DRAFT_413338</name>
</gene>
<feature type="chain" id="PRO_5042285009" evidence="3">
    <location>
        <begin position="22"/>
        <end position="292"/>
    </location>
</feature>
<sequence>MFLSFSNVAVAIALLTERCFAQSPGSPVSSDVWTKIVRYTDFASAAYGDSCDTPPYGSVAVQYFNDAFSDTHATLFRDDTAKEVIISFRGTASPKNLATDLEFDLVPLTATGTQCSNCKVHKGFQSSFEVLSDSVTSAIKSQLGQHSGYTFTVTGHSLGGGIAAIATSSFIAQGLKVANTFTFGEPRNGDQNWIKYISGQIPDANYYRVTHASDGVPQIPPQDLGYYQHGIEYWESQLQNNSASTTYNCGTQSTSCNAGQSFGNQPINGAHLTYTNTVIGSSLHIPACGATD</sequence>
<dbReference type="InterPro" id="IPR029058">
    <property type="entry name" value="AB_hydrolase_fold"/>
</dbReference>
<organism evidence="5 6">
    <name type="scientific">Talaromyces proteolyticus</name>
    <dbReference type="NCBI Taxonomy" id="1131652"/>
    <lineage>
        <taxon>Eukaryota</taxon>
        <taxon>Fungi</taxon>
        <taxon>Dikarya</taxon>
        <taxon>Ascomycota</taxon>
        <taxon>Pezizomycotina</taxon>
        <taxon>Eurotiomycetes</taxon>
        <taxon>Eurotiomycetidae</taxon>
        <taxon>Eurotiales</taxon>
        <taxon>Trichocomaceae</taxon>
        <taxon>Talaromyces</taxon>
        <taxon>Talaromyces sect. Bacilispori</taxon>
    </lineage>
</organism>
<feature type="signal peptide" evidence="3">
    <location>
        <begin position="1"/>
        <end position="21"/>
    </location>
</feature>
<dbReference type="PANTHER" id="PTHR46640:SF1">
    <property type="entry name" value="FUNGAL LIPASE-LIKE DOMAIN-CONTAINING PROTEIN-RELATED"/>
    <property type="match status" value="1"/>
</dbReference>